<evidence type="ECO:0000256" key="1">
    <source>
        <dbReference type="SAM" id="Phobius"/>
    </source>
</evidence>
<organism evidence="2 3">
    <name type="scientific">Xenopus laevis</name>
    <name type="common">African clawed frog</name>
    <dbReference type="NCBI Taxonomy" id="8355"/>
    <lineage>
        <taxon>Eukaryota</taxon>
        <taxon>Metazoa</taxon>
        <taxon>Chordata</taxon>
        <taxon>Craniata</taxon>
        <taxon>Vertebrata</taxon>
        <taxon>Euteleostomi</taxon>
        <taxon>Amphibia</taxon>
        <taxon>Batrachia</taxon>
        <taxon>Anura</taxon>
        <taxon>Pipoidea</taxon>
        <taxon>Pipidae</taxon>
        <taxon>Xenopodinae</taxon>
        <taxon>Xenopus</taxon>
        <taxon>Xenopus</taxon>
    </lineage>
</organism>
<keyword evidence="1" id="KW-1133">Transmembrane helix</keyword>
<keyword evidence="1" id="KW-0472">Membrane</keyword>
<evidence type="ECO:0008006" key="4">
    <source>
        <dbReference type="Google" id="ProtNLM"/>
    </source>
</evidence>
<proteinExistence type="predicted"/>
<sequence length="72" mass="7915">MKERGSYESTFPNKKQNKPYTHIFKSSSAGINSTKSFSFVSQSHLLLSYTAFIVFIYSSTLSLPIDGGGGDL</sequence>
<dbReference type="Proteomes" id="UP000694892">
    <property type="component" value="Chromosome 6L"/>
</dbReference>
<feature type="transmembrane region" description="Helical" evidence="1">
    <location>
        <begin position="45"/>
        <end position="65"/>
    </location>
</feature>
<protein>
    <recommendedName>
        <fullName evidence="4">Transmembrane protein</fullName>
    </recommendedName>
</protein>
<keyword evidence="1" id="KW-0812">Transmembrane</keyword>
<name>A0A974CLP2_XENLA</name>
<reference evidence="3" key="1">
    <citation type="journal article" date="2016" name="Nature">
        <title>Genome evolution in the allotetraploid frog Xenopus laevis.</title>
        <authorList>
            <person name="Session A.M."/>
            <person name="Uno Y."/>
            <person name="Kwon T."/>
            <person name="Chapman J.A."/>
            <person name="Toyoda A."/>
            <person name="Takahashi S."/>
            <person name="Fukui A."/>
            <person name="Hikosaka A."/>
            <person name="Suzuki A."/>
            <person name="Kondo M."/>
            <person name="van Heeringen S.J."/>
            <person name="Quigley I."/>
            <person name="Heinz S."/>
            <person name="Ogino H."/>
            <person name="Ochi H."/>
            <person name="Hellsten U."/>
            <person name="Lyons J.B."/>
            <person name="Simakov O."/>
            <person name="Putnam N."/>
            <person name="Stites J."/>
            <person name="Kuroki Y."/>
            <person name="Tanaka T."/>
            <person name="Michiue T."/>
            <person name="Watanabe M."/>
            <person name="Bogdanovic O."/>
            <person name="Lister R."/>
            <person name="Georgiou G."/>
            <person name="Paranjpe S.S."/>
            <person name="van Kruijsbergen I."/>
            <person name="Shu S."/>
            <person name="Carlson J."/>
            <person name="Kinoshita T."/>
            <person name="Ohta Y."/>
            <person name="Mawaribuchi S."/>
            <person name="Jenkins J."/>
            <person name="Grimwood J."/>
            <person name="Schmutz J."/>
            <person name="Mitros T."/>
            <person name="Mozaffari S.V."/>
            <person name="Suzuki Y."/>
            <person name="Haramoto Y."/>
            <person name="Yamamoto T.S."/>
            <person name="Takagi C."/>
            <person name="Heald R."/>
            <person name="Miller K."/>
            <person name="Haudenschild C."/>
            <person name="Kitzman J."/>
            <person name="Nakayama T."/>
            <person name="Izutsu Y."/>
            <person name="Robert J."/>
            <person name="Fortriede J."/>
            <person name="Burns K."/>
            <person name="Lotay V."/>
            <person name="Karimi K."/>
            <person name="Yasuoka Y."/>
            <person name="Dichmann D.S."/>
            <person name="Flajnik M.F."/>
            <person name="Houston D.W."/>
            <person name="Shendure J."/>
            <person name="DuPasquier L."/>
            <person name="Vize P.D."/>
            <person name="Zorn A.M."/>
            <person name="Ito M."/>
            <person name="Marcotte E.M."/>
            <person name="Wallingford J.B."/>
            <person name="Ito Y."/>
            <person name="Asashima M."/>
            <person name="Ueno N."/>
            <person name="Matsuda Y."/>
            <person name="Veenstra G.J."/>
            <person name="Fujiyama A."/>
            <person name="Harland R.M."/>
            <person name="Taira M."/>
            <person name="Rokhsar D.S."/>
        </authorList>
    </citation>
    <scope>NUCLEOTIDE SEQUENCE [LARGE SCALE GENOMIC DNA]</scope>
    <source>
        <strain evidence="3">J</strain>
    </source>
</reference>
<gene>
    <name evidence="2" type="ORF">XELAEV_18030962mg</name>
</gene>
<evidence type="ECO:0000313" key="3">
    <source>
        <dbReference type="Proteomes" id="UP000694892"/>
    </source>
</evidence>
<dbReference type="EMBL" id="CM004476">
    <property type="protein sequence ID" value="OCT75775.1"/>
    <property type="molecule type" value="Genomic_DNA"/>
</dbReference>
<dbReference type="AlphaFoldDB" id="A0A974CLP2"/>
<evidence type="ECO:0000313" key="2">
    <source>
        <dbReference type="EMBL" id="OCT75775.1"/>
    </source>
</evidence>
<accession>A0A974CLP2</accession>